<dbReference type="EMBL" id="JACHMM010000001">
    <property type="protein sequence ID" value="MBB5791611.1"/>
    <property type="molecule type" value="Genomic_DNA"/>
</dbReference>
<evidence type="ECO:0000313" key="3">
    <source>
        <dbReference type="Proteomes" id="UP000542813"/>
    </source>
</evidence>
<dbReference type="RefSeq" id="WP_184828514.1">
    <property type="nucleotide sequence ID" value="NZ_JACHMM010000001.1"/>
</dbReference>
<gene>
    <name evidence="2" type="ORF">HD601_006186</name>
</gene>
<comment type="caution">
    <text evidence="2">The sequence shown here is derived from an EMBL/GenBank/DDBJ whole genome shotgun (WGS) entry which is preliminary data.</text>
</comment>
<feature type="region of interest" description="Disordered" evidence="1">
    <location>
        <begin position="1"/>
        <end position="22"/>
    </location>
</feature>
<keyword evidence="3" id="KW-1185">Reference proteome</keyword>
<dbReference type="AlphaFoldDB" id="A0A7W9GXL3"/>
<evidence type="ECO:0000313" key="2">
    <source>
        <dbReference type="EMBL" id="MBB5791611.1"/>
    </source>
</evidence>
<sequence>MARTRKARPISTPQHTDGHPWCAEHDPSGTCLGDLHVLPRDGAAWLEGAPGQDSLIVVALARPTPRTLPRFTAAEARELAGALTALAGALEARDEATPRT</sequence>
<dbReference type="Proteomes" id="UP000542813">
    <property type="component" value="Unassembled WGS sequence"/>
</dbReference>
<accession>A0A7W9GXL3</accession>
<name>A0A7W9GXL3_9ACTN</name>
<evidence type="ECO:0000256" key="1">
    <source>
        <dbReference type="SAM" id="MobiDB-lite"/>
    </source>
</evidence>
<protein>
    <submittedName>
        <fullName evidence="2">Uncharacterized protein</fullName>
    </submittedName>
</protein>
<proteinExistence type="predicted"/>
<organism evidence="2 3">
    <name type="scientific">Jiangella mangrovi</name>
    <dbReference type="NCBI Taxonomy" id="1524084"/>
    <lineage>
        <taxon>Bacteria</taxon>
        <taxon>Bacillati</taxon>
        <taxon>Actinomycetota</taxon>
        <taxon>Actinomycetes</taxon>
        <taxon>Jiangellales</taxon>
        <taxon>Jiangellaceae</taxon>
        <taxon>Jiangella</taxon>
    </lineage>
</organism>
<reference evidence="2 3" key="1">
    <citation type="submission" date="2020-08" db="EMBL/GenBank/DDBJ databases">
        <title>Sequencing the genomes of 1000 actinobacteria strains.</title>
        <authorList>
            <person name="Klenk H.-P."/>
        </authorList>
    </citation>
    <scope>NUCLEOTIDE SEQUENCE [LARGE SCALE GENOMIC DNA]</scope>
    <source>
        <strain evidence="2 3">DSM 102122</strain>
    </source>
</reference>